<reference evidence="1" key="1">
    <citation type="journal article" date="2023" name="Insect Mol. Biol.">
        <title>Genome sequencing provides insights into the evolution of gene families encoding plant cell wall-degrading enzymes in longhorned beetles.</title>
        <authorList>
            <person name="Shin N.R."/>
            <person name="Okamura Y."/>
            <person name="Kirsch R."/>
            <person name="Pauchet Y."/>
        </authorList>
    </citation>
    <scope>NUCLEOTIDE SEQUENCE</scope>
    <source>
        <strain evidence="1">AMC_N1</strain>
    </source>
</reference>
<organism evidence="1 2">
    <name type="scientific">Aromia moschata</name>
    <dbReference type="NCBI Taxonomy" id="1265417"/>
    <lineage>
        <taxon>Eukaryota</taxon>
        <taxon>Metazoa</taxon>
        <taxon>Ecdysozoa</taxon>
        <taxon>Arthropoda</taxon>
        <taxon>Hexapoda</taxon>
        <taxon>Insecta</taxon>
        <taxon>Pterygota</taxon>
        <taxon>Neoptera</taxon>
        <taxon>Endopterygota</taxon>
        <taxon>Coleoptera</taxon>
        <taxon>Polyphaga</taxon>
        <taxon>Cucujiformia</taxon>
        <taxon>Chrysomeloidea</taxon>
        <taxon>Cerambycidae</taxon>
        <taxon>Cerambycinae</taxon>
        <taxon>Callichromatini</taxon>
        <taxon>Aromia</taxon>
    </lineage>
</organism>
<accession>A0AAV8ZH87</accession>
<dbReference type="PANTHER" id="PTHR46409:SF1">
    <property type="entry name" value="HTH PSQ-TYPE DOMAIN-CONTAINING PROTEIN"/>
    <property type="match status" value="1"/>
</dbReference>
<comment type="caution">
    <text evidence="1">The sequence shown here is derived from an EMBL/GenBank/DDBJ whole genome shotgun (WGS) entry which is preliminary data.</text>
</comment>
<gene>
    <name evidence="1" type="ORF">NQ318_001222</name>
</gene>
<sequence>MFFNVIVAQITQARQNRRGRVRVFQIPNINLYASYYIDVIDPTVNVTEPSLLAHLSTEDLQCIVSEYLGDKYLFSRLPCHTQAIERTVKLVTEAAFKVCGPEKRDGFIRTTLQSRQRMPSFETKKDFLRILRILGNRSIKQHSWLVGWLGRVWVGLKLQLIFYYRNKAMPPNKQLYIAPLCEDIKQYIVSFILVLNSVEENPKQSVKKRSAQIDISKTHIYRILAENKFKAFKAKIIHTLEVGDDARRLDFCLERSEAYVDMHFHKSIIVSDESTFSPNGVVSSQNCRFWAQENTSRLFQLLLEVKFSKKLQIAFAKDEHQSLET</sequence>
<dbReference type="AlphaFoldDB" id="A0AAV8ZH87"/>
<evidence type="ECO:0000313" key="1">
    <source>
        <dbReference type="EMBL" id="KAJ8962822.1"/>
    </source>
</evidence>
<dbReference type="PANTHER" id="PTHR46409">
    <property type="entry name" value="HTH PSQ-TYPE DOMAIN-CONTAINING PROTEIN"/>
    <property type="match status" value="1"/>
</dbReference>
<evidence type="ECO:0000313" key="2">
    <source>
        <dbReference type="Proteomes" id="UP001162162"/>
    </source>
</evidence>
<proteinExistence type="predicted"/>
<dbReference type="EMBL" id="JAPWTK010000002">
    <property type="protein sequence ID" value="KAJ8962822.1"/>
    <property type="molecule type" value="Genomic_DNA"/>
</dbReference>
<keyword evidence="2" id="KW-1185">Reference proteome</keyword>
<protein>
    <submittedName>
        <fullName evidence="1">Uncharacterized protein</fullName>
    </submittedName>
</protein>
<name>A0AAV8ZH87_9CUCU</name>
<dbReference type="Proteomes" id="UP001162162">
    <property type="component" value="Unassembled WGS sequence"/>
</dbReference>